<organism evidence="4 5">
    <name type="scientific">Lactonifactor longoviformis DSM 17459</name>
    <dbReference type="NCBI Taxonomy" id="1122155"/>
    <lineage>
        <taxon>Bacteria</taxon>
        <taxon>Bacillati</taxon>
        <taxon>Bacillota</taxon>
        <taxon>Clostridia</taxon>
        <taxon>Eubacteriales</taxon>
        <taxon>Clostridiaceae</taxon>
        <taxon>Lactonifactor</taxon>
    </lineage>
</organism>
<dbReference type="OrthoDB" id="9762141at2"/>
<dbReference type="InterPro" id="IPR000014">
    <property type="entry name" value="PAS"/>
</dbReference>
<dbReference type="PROSITE" id="PS50883">
    <property type="entry name" value="EAL"/>
    <property type="match status" value="1"/>
</dbReference>
<dbReference type="InterPro" id="IPR029016">
    <property type="entry name" value="GAF-like_dom_sf"/>
</dbReference>
<dbReference type="InterPro" id="IPR013655">
    <property type="entry name" value="PAS_fold_3"/>
</dbReference>
<dbReference type="SMART" id="SM00052">
    <property type="entry name" value="EAL"/>
    <property type="match status" value="1"/>
</dbReference>
<dbReference type="EMBL" id="FQVI01000014">
    <property type="protein sequence ID" value="SHF15669.1"/>
    <property type="molecule type" value="Genomic_DNA"/>
</dbReference>
<dbReference type="PANTHER" id="PTHR44757">
    <property type="entry name" value="DIGUANYLATE CYCLASE DGCP"/>
    <property type="match status" value="1"/>
</dbReference>
<dbReference type="InterPro" id="IPR052155">
    <property type="entry name" value="Biofilm_reg_signaling"/>
</dbReference>
<dbReference type="InterPro" id="IPR029787">
    <property type="entry name" value="Nucleotide_cyclase"/>
</dbReference>
<evidence type="ECO:0000259" key="2">
    <source>
        <dbReference type="PROSITE" id="PS50883"/>
    </source>
</evidence>
<dbReference type="Pfam" id="PF00990">
    <property type="entry name" value="GGDEF"/>
    <property type="match status" value="3"/>
</dbReference>
<dbReference type="Gene3D" id="3.30.450.40">
    <property type="match status" value="1"/>
</dbReference>
<evidence type="ECO:0000313" key="4">
    <source>
        <dbReference type="EMBL" id="SHF15669.1"/>
    </source>
</evidence>
<evidence type="ECO:0000259" key="1">
    <source>
        <dbReference type="PROSITE" id="PS50113"/>
    </source>
</evidence>
<feature type="domain" description="EAL" evidence="2">
    <location>
        <begin position="1213"/>
        <end position="1467"/>
    </location>
</feature>
<dbReference type="Gene3D" id="3.30.70.270">
    <property type="match status" value="3"/>
</dbReference>
<dbReference type="InterPro" id="IPR043128">
    <property type="entry name" value="Rev_trsase/Diguanyl_cyclase"/>
</dbReference>
<dbReference type="Pfam" id="PF00563">
    <property type="entry name" value="EAL"/>
    <property type="match status" value="1"/>
</dbReference>
<dbReference type="NCBIfam" id="TIGR00254">
    <property type="entry name" value="GGDEF"/>
    <property type="match status" value="3"/>
</dbReference>
<dbReference type="InterPro" id="IPR000160">
    <property type="entry name" value="GGDEF_dom"/>
</dbReference>
<dbReference type="PROSITE" id="PS51257">
    <property type="entry name" value="PROKAR_LIPOPROTEIN"/>
    <property type="match status" value="1"/>
</dbReference>
<dbReference type="PROSITE" id="PS50113">
    <property type="entry name" value="PAC"/>
    <property type="match status" value="2"/>
</dbReference>
<name>A0A1M4ZCA2_9CLOT</name>
<feature type="domain" description="PAC" evidence="1">
    <location>
        <begin position="517"/>
        <end position="570"/>
    </location>
</feature>
<sequence>MNMKQTSDQTFFACVGGVLTCGCDAEGTILWADPGFYNMLNYTESEFAEKFQNKIAPVIISEESENGWKKFCGKLSDKKVLLAEYRLQCKSGDIKWVVFSSRLMEEEGKEPYSLIFYHDISVRKKRQISVQEQILKDPLTGLYNKKAAESMIQEYLESSSEAAALFVIDIDNFKGINDNFGHIYGDSVLTEMSRHLKSITRSTDIMGRVGGDEFIAFFTDIKGKEGIIRKAKDIGKMFYRSFEDSDIHYEISGSIGISFFPDDGTTYLELFEKADVAAYFSKDNGKNQYTVYQENMEHRSLQTADSGQEEQDNQLALYRKASRGGTFQVRMDENYTLLYGNDIYYQIMGYTKQEMKERLGNQCRRNIYPGDVNRVEDLIRRASYSGQHVLEWEMRIVTGQGENRWIWVNGALEYRSTGCVMSGFILDTTERHDLLSQISRSEERYRIALQQTHMNVWEYDIPNRRLILTESAREHHGFGEIIENVPEYLIESGHIHPDSVKEVREMYRKIREGEPRAEAEIRTRNPGGNGWWWEKVVYTSIFDEDGLPQCAIAVGEDITEKKEAEINYQKELQMRFAMSEGILASSRANLTKNCVEYLQSEILDIEGNEGAVNYDDLVKQGLARIVNSEDRVRYLRIMSSDALISAYVKGQSQVSLEYRWLDLDEKLIWICTSVSLVKDAVTQDLYAYGKMRDIDYQKKLELGLKQRAEKDNLTGAYHKETAFSIMNAAIRNARSLGHDFAVILFSVDNFRRIDRYCGYGEGGNVLKELSSLLDMKFGSRYLAGRYSEDELLLLVPGPKQQRDLPYKTEDVRQSVRMSYVFSELEVPVTVSAGIAVSGDGIKNIREGCGKAKEALDAAKERGGDCCVMYSQVMAAEKNLVIQELKDTGRENAEEAGPEKEEDVLLKCVYSLTSSMDFEQVLEEILRELGTYFRAEHTYILILGDDMERTEYLKEWRRDGIPTKSSIPFELLQQIKNQMAVTDIGEIAGIYPEEAEILREQGISSFQVVSMDKVHNGIAGYIGVENGARHMERTTVLHSVRHFVGYEIMRRRLHEKQEYLSYHDALTGLENRNSYLAYRDSLSEDTLISLGVVSADINGLKQLNTQYGHDYGDYMVKFTGRVMREKFKGGRIFRFAGDEFLAVFENLSQKAFLDCVEDMRAAMEASYPSSISLGAVWTDTEMNLEHAITRADERMLLAKQEYYRSSQNIAKHYDPAMLKKLLKDIQDGRFRMFLQPKAEISTCRIVGAEALVRYADSDGKIVGPAQFIPQLEQAGNVRHVDMYIFEEVCRALKSWKDKGYACIPVSLNFSRTTLLEEGLIDKIEEIYQRYQVDRNLIEIEVTESASVGERETIVAISGKLASLGYRIALDDFGAKYSNMSILSAMELEVLKLDRSLVSDLFSNEKTRVVVKNFLQTCRQLGIQSVAEGVESREQLEVLEVLGCDYAQGYYFNKPIPLEKFEEVYLKNSSCGEYLKIHS</sequence>
<dbReference type="Proteomes" id="UP000184245">
    <property type="component" value="Unassembled WGS sequence"/>
</dbReference>
<dbReference type="SUPFAM" id="SSF55781">
    <property type="entry name" value="GAF domain-like"/>
    <property type="match status" value="1"/>
</dbReference>
<dbReference type="SUPFAM" id="SSF55785">
    <property type="entry name" value="PYP-like sensor domain (PAS domain)"/>
    <property type="match status" value="3"/>
</dbReference>
<dbReference type="SUPFAM" id="SSF55073">
    <property type="entry name" value="Nucleotide cyclase"/>
    <property type="match status" value="3"/>
</dbReference>
<feature type="domain" description="GGDEF" evidence="3">
    <location>
        <begin position="161"/>
        <end position="294"/>
    </location>
</feature>
<reference evidence="4 5" key="1">
    <citation type="submission" date="2016-11" db="EMBL/GenBank/DDBJ databases">
        <authorList>
            <person name="Jaros S."/>
            <person name="Januszkiewicz K."/>
            <person name="Wedrychowicz H."/>
        </authorList>
    </citation>
    <scope>NUCLEOTIDE SEQUENCE [LARGE SCALE GENOMIC DNA]</scope>
    <source>
        <strain evidence="4 5">DSM 17459</strain>
    </source>
</reference>
<feature type="domain" description="GGDEF" evidence="3">
    <location>
        <begin position="1087"/>
        <end position="1214"/>
    </location>
</feature>
<dbReference type="InterPro" id="IPR001610">
    <property type="entry name" value="PAC"/>
</dbReference>
<dbReference type="Gene3D" id="3.30.450.20">
    <property type="entry name" value="PAS domain"/>
    <property type="match status" value="4"/>
</dbReference>
<feature type="domain" description="PAC" evidence="1">
    <location>
        <begin position="81"/>
        <end position="132"/>
    </location>
</feature>
<dbReference type="InterPro" id="IPR001633">
    <property type="entry name" value="EAL_dom"/>
</dbReference>
<dbReference type="SMART" id="SM00086">
    <property type="entry name" value="PAC"/>
    <property type="match status" value="4"/>
</dbReference>
<dbReference type="Pfam" id="PF08447">
    <property type="entry name" value="PAS_3"/>
    <property type="match status" value="2"/>
</dbReference>
<dbReference type="PROSITE" id="PS50887">
    <property type="entry name" value="GGDEF"/>
    <property type="match status" value="3"/>
</dbReference>
<dbReference type="CDD" id="cd01948">
    <property type="entry name" value="EAL"/>
    <property type="match status" value="1"/>
</dbReference>
<feature type="domain" description="GGDEF" evidence="3">
    <location>
        <begin position="738"/>
        <end position="871"/>
    </location>
</feature>
<evidence type="ECO:0000259" key="3">
    <source>
        <dbReference type="PROSITE" id="PS50887"/>
    </source>
</evidence>
<proteinExistence type="predicted"/>
<dbReference type="InterPro" id="IPR035919">
    <property type="entry name" value="EAL_sf"/>
</dbReference>
<dbReference type="CDD" id="cd00130">
    <property type="entry name" value="PAS"/>
    <property type="match status" value="2"/>
</dbReference>
<accession>A0A1M4ZCA2</accession>
<dbReference type="InterPro" id="IPR035965">
    <property type="entry name" value="PAS-like_dom_sf"/>
</dbReference>
<keyword evidence="5" id="KW-1185">Reference proteome</keyword>
<dbReference type="SUPFAM" id="SSF141868">
    <property type="entry name" value="EAL domain-like"/>
    <property type="match status" value="1"/>
</dbReference>
<protein>
    <submittedName>
        <fullName evidence="4">PAS domain S-box-containing protein/diguanylate cyclase (GGDEF) domain-containing protein</fullName>
    </submittedName>
</protein>
<evidence type="ECO:0000313" key="5">
    <source>
        <dbReference type="Proteomes" id="UP000184245"/>
    </source>
</evidence>
<gene>
    <name evidence="4" type="ORF">SAMN02745158_02724</name>
</gene>
<dbReference type="Gene3D" id="3.20.20.450">
    <property type="entry name" value="EAL domain"/>
    <property type="match status" value="1"/>
</dbReference>
<dbReference type="InterPro" id="IPR000700">
    <property type="entry name" value="PAS-assoc_C"/>
</dbReference>
<dbReference type="CDD" id="cd01949">
    <property type="entry name" value="GGDEF"/>
    <property type="match status" value="3"/>
</dbReference>
<dbReference type="PANTHER" id="PTHR44757:SF2">
    <property type="entry name" value="BIOFILM ARCHITECTURE MAINTENANCE PROTEIN MBAA"/>
    <property type="match status" value="1"/>
</dbReference>
<dbReference type="NCBIfam" id="TIGR00229">
    <property type="entry name" value="sensory_box"/>
    <property type="match status" value="1"/>
</dbReference>
<dbReference type="SMART" id="SM00267">
    <property type="entry name" value="GGDEF"/>
    <property type="match status" value="3"/>
</dbReference>
<dbReference type="STRING" id="1122155.SAMN02745158_02724"/>